<protein>
    <submittedName>
        <fullName evidence="1">Uncharacterized protein</fullName>
    </submittedName>
</protein>
<dbReference type="EMBL" id="BARU01016049">
    <property type="protein sequence ID" value="GAH57923.1"/>
    <property type="molecule type" value="Genomic_DNA"/>
</dbReference>
<feature type="non-terminal residue" evidence="1">
    <location>
        <position position="1"/>
    </location>
</feature>
<reference evidence="1" key="1">
    <citation type="journal article" date="2014" name="Front. Microbiol.">
        <title>High frequency of phylogenetically diverse reductive dehalogenase-homologous genes in deep subseafloor sedimentary metagenomes.</title>
        <authorList>
            <person name="Kawai M."/>
            <person name="Futagami T."/>
            <person name="Toyoda A."/>
            <person name="Takaki Y."/>
            <person name="Nishi S."/>
            <person name="Hori S."/>
            <person name="Arai W."/>
            <person name="Tsubouchi T."/>
            <person name="Morono Y."/>
            <person name="Uchiyama I."/>
            <person name="Ito T."/>
            <person name="Fujiyama A."/>
            <person name="Inagaki F."/>
            <person name="Takami H."/>
        </authorList>
    </citation>
    <scope>NUCLEOTIDE SEQUENCE</scope>
    <source>
        <strain evidence="1">Expedition CK06-06</strain>
    </source>
</reference>
<accession>X1IK19</accession>
<proteinExistence type="predicted"/>
<name>X1IK19_9ZZZZ</name>
<comment type="caution">
    <text evidence="1">The sequence shown here is derived from an EMBL/GenBank/DDBJ whole genome shotgun (WGS) entry which is preliminary data.</text>
</comment>
<evidence type="ECO:0000313" key="1">
    <source>
        <dbReference type="EMBL" id="GAH57923.1"/>
    </source>
</evidence>
<gene>
    <name evidence="1" type="ORF">S03H2_27089</name>
</gene>
<sequence>GGARRIDTSAGMIEYLRQAHLPAVKSIEIWPNKYGDGLIITTEHYEIYTTLLEPLM</sequence>
<dbReference type="AlphaFoldDB" id="X1IK19"/>
<feature type="non-terminal residue" evidence="1">
    <location>
        <position position="56"/>
    </location>
</feature>
<organism evidence="1">
    <name type="scientific">marine sediment metagenome</name>
    <dbReference type="NCBI Taxonomy" id="412755"/>
    <lineage>
        <taxon>unclassified sequences</taxon>
        <taxon>metagenomes</taxon>
        <taxon>ecological metagenomes</taxon>
    </lineage>
</organism>